<organism evidence="2 3">
    <name type="scientific">Lentithecium fluviatile CBS 122367</name>
    <dbReference type="NCBI Taxonomy" id="1168545"/>
    <lineage>
        <taxon>Eukaryota</taxon>
        <taxon>Fungi</taxon>
        <taxon>Dikarya</taxon>
        <taxon>Ascomycota</taxon>
        <taxon>Pezizomycotina</taxon>
        <taxon>Dothideomycetes</taxon>
        <taxon>Pleosporomycetidae</taxon>
        <taxon>Pleosporales</taxon>
        <taxon>Massarineae</taxon>
        <taxon>Lentitheciaceae</taxon>
        <taxon>Lentithecium</taxon>
    </lineage>
</organism>
<evidence type="ECO:0000313" key="2">
    <source>
        <dbReference type="EMBL" id="KAF2689417.1"/>
    </source>
</evidence>
<name>A0A6G1JFT0_9PLEO</name>
<accession>A0A6G1JFT0</accession>
<keyword evidence="3" id="KW-1185">Reference proteome</keyword>
<protein>
    <submittedName>
        <fullName evidence="2">Uncharacterized protein</fullName>
    </submittedName>
</protein>
<evidence type="ECO:0000256" key="1">
    <source>
        <dbReference type="SAM" id="MobiDB-lite"/>
    </source>
</evidence>
<feature type="compositionally biased region" description="Polar residues" evidence="1">
    <location>
        <begin position="66"/>
        <end position="101"/>
    </location>
</feature>
<evidence type="ECO:0000313" key="3">
    <source>
        <dbReference type="Proteomes" id="UP000799291"/>
    </source>
</evidence>
<reference evidence="2" key="1">
    <citation type="journal article" date="2020" name="Stud. Mycol.">
        <title>101 Dothideomycetes genomes: a test case for predicting lifestyles and emergence of pathogens.</title>
        <authorList>
            <person name="Haridas S."/>
            <person name="Albert R."/>
            <person name="Binder M."/>
            <person name="Bloem J."/>
            <person name="Labutti K."/>
            <person name="Salamov A."/>
            <person name="Andreopoulos B."/>
            <person name="Baker S."/>
            <person name="Barry K."/>
            <person name="Bills G."/>
            <person name="Bluhm B."/>
            <person name="Cannon C."/>
            <person name="Castanera R."/>
            <person name="Culley D."/>
            <person name="Daum C."/>
            <person name="Ezra D."/>
            <person name="Gonzalez J."/>
            <person name="Henrissat B."/>
            <person name="Kuo A."/>
            <person name="Liang C."/>
            <person name="Lipzen A."/>
            <person name="Lutzoni F."/>
            <person name="Magnuson J."/>
            <person name="Mondo S."/>
            <person name="Nolan M."/>
            <person name="Ohm R."/>
            <person name="Pangilinan J."/>
            <person name="Park H.-J."/>
            <person name="Ramirez L."/>
            <person name="Alfaro M."/>
            <person name="Sun H."/>
            <person name="Tritt A."/>
            <person name="Yoshinaga Y."/>
            <person name="Zwiers L.-H."/>
            <person name="Turgeon B."/>
            <person name="Goodwin S."/>
            <person name="Spatafora J."/>
            <person name="Crous P."/>
            <person name="Grigoriev I."/>
        </authorList>
    </citation>
    <scope>NUCLEOTIDE SEQUENCE</scope>
    <source>
        <strain evidence="2">CBS 122367</strain>
    </source>
</reference>
<gene>
    <name evidence="2" type="ORF">K458DRAFT_474930</name>
</gene>
<proteinExistence type="predicted"/>
<sequence>MCDKHTMLLVQRPEADQISCLPTIARSQELGSRIKADEASIGESRDTIHESTFSKFPQALHLRAPTTRQSASLCRKSPNSSRPNLPFSTSRPRLPSSATSADITVDIPLDTETTDSPRRPSILMRLRSLSTSGVSSHEARRPSVQPSDLQLPPEQPEKQFIDSIGMVTTGVSDRGGCAHPPAHFVTNWRLCEPIEYTTALADHGITQSDYGRLIASLVNFLDEIPNELRRRMRPVAPWWHPRGWQGPRDDEYSSQENPSAQTVVPKQNSISESAQQHKIATQQARALNKLLEDISWNWQQRGVPVMVCVSSYSLFTPNRISESFIQILHPSRESRTPARLSFIDPFAVTRLEDCSVAVPRHKLNRRSMSPPAPSSSPFMHHHRRLQFRDRTRPWPLWQNAIPTRKRELMNERAVRYGVDPYFRAWMRANINSRTRCTSYAKYMIEQEDNPYINTRLEYVTPPPKQELLWKLLTLGSKRWEGHYPSTENRANYEHNRRLECCKTVEYRSRLRVVRFRFRHPNYPPRTPEMGELSLTPETYQTIINSVEGIRQNYKSDAKDCLPPFLASWNKLRHRSTEDALTKVSEYIRENIPGVYDRGMGRDKKEWEISAWNGEDPLELLIPLENGALSKRD</sequence>
<dbReference type="OrthoDB" id="3785702at2759"/>
<dbReference type="EMBL" id="MU005572">
    <property type="protein sequence ID" value="KAF2689417.1"/>
    <property type="molecule type" value="Genomic_DNA"/>
</dbReference>
<dbReference type="Proteomes" id="UP000799291">
    <property type="component" value="Unassembled WGS sequence"/>
</dbReference>
<dbReference type="AlphaFoldDB" id="A0A6G1JFT0"/>
<feature type="region of interest" description="Disordered" evidence="1">
    <location>
        <begin position="130"/>
        <end position="154"/>
    </location>
</feature>
<feature type="region of interest" description="Disordered" evidence="1">
    <location>
        <begin position="60"/>
        <end position="101"/>
    </location>
</feature>